<dbReference type="InterPro" id="IPR020846">
    <property type="entry name" value="MFS_dom"/>
</dbReference>
<feature type="transmembrane region" description="Helical" evidence="6">
    <location>
        <begin position="269"/>
        <end position="290"/>
    </location>
</feature>
<keyword evidence="2" id="KW-1003">Cell membrane</keyword>
<evidence type="ECO:0000256" key="4">
    <source>
        <dbReference type="ARBA" id="ARBA00022989"/>
    </source>
</evidence>
<dbReference type="InterPro" id="IPR036259">
    <property type="entry name" value="MFS_trans_sf"/>
</dbReference>
<proteinExistence type="predicted"/>
<organism evidence="8 9">
    <name type="scientific">Gluconobacter kondonii</name>
    <dbReference type="NCBI Taxonomy" id="941463"/>
    <lineage>
        <taxon>Bacteria</taxon>
        <taxon>Pseudomonadati</taxon>
        <taxon>Pseudomonadota</taxon>
        <taxon>Alphaproteobacteria</taxon>
        <taxon>Acetobacterales</taxon>
        <taxon>Acetobacteraceae</taxon>
        <taxon>Gluconobacter</taxon>
    </lineage>
</organism>
<feature type="transmembrane region" description="Helical" evidence="6">
    <location>
        <begin position="77"/>
        <end position="106"/>
    </location>
</feature>
<evidence type="ECO:0000259" key="7">
    <source>
        <dbReference type="PROSITE" id="PS50850"/>
    </source>
</evidence>
<feature type="transmembrane region" description="Helical" evidence="6">
    <location>
        <begin position="45"/>
        <end position="65"/>
    </location>
</feature>
<comment type="caution">
    <text evidence="8">The sequence shown here is derived from an EMBL/GenBank/DDBJ whole genome shotgun (WGS) entry which is preliminary data.</text>
</comment>
<dbReference type="Pfam" id="PF07690">
    <property type="entry name" value="MFS_1"/>
    <property type="match status" value="1"/>
</dbReference>
<keyword evidence="9" id="KW-1185">Reference proteome</keyword>
<evidence type="ECO:0000256" key="6">
    <source>
        <dbReference type="SAM" id="Phobius"/>
    </source>
</evidence>
<dbReference type="PANTHER" id="PTHR11662:SF399">
    <property type="entry name" value="FI19708P1-RELATED"/>
    <property type="match status" value="1"/>
</dbReference>
<dbReference type="InterPro" id="IPR000849">
    <property type="entry name" value="Sugar_P_transporter"/>
</dbReference>
<evidence type="ECO:0000256" key="3">
    <source>
        <dbReference type="ARBA" id="ARBA00022692"/>
    </source>
</evidence>
<dbReference type="Proteomes" id="UP001156629">
    <property type="component" value="Unassembled WGS sequence"/>
</dbReference>
<evidence type="ECO:0000256" key="5">
    <source>
        <dbReference type="ARBA" id="ARBA00023136"/>
    </source>
</evidence>
<keyword evidence="4 6" id="KW-1133">Transmembrane helix</keyword>
<feature type="transmembrane region" description="Helical" evidence="6">
    <location>
        <begin position="328"/>
        <end position="349"/>
    </location>
</feature>
<dbReference type="GeneID" id="76195891"/>
<feature type="transmembrane region" description="Helical" evidence="6">
    <location>
        <begin position="361"/>
        <end position="384"/>
    </location>
</feature>
<evidence type="ECO:0000313" key="9">
    <source>
        <dbReference type="Proteomes" id="UP001156629"/>
    </source>
</evidence>
<dbReference type="Gene3D" id="1.20.1250.20">
    <property type="entry name" value="MFS general substrate transporter like domains"/>
    <property type="match status" value="2"/>
</dbReference>
<evidence type="ECO:0000313" key="8">
    <source>
        <dbReference type="EMBL" id="GLQ66617.1"/>
    </source>
</evidence>
<protein>
    <submittedName>
        <fullName evidence="8">MFS transporter</fullName>
    </submittedName>
</protein>
<dbReference type="PANTHER" id="PTHR11662">
    <property type="entry name" value="SOLUTE CARRIER FAMILY 17"/>
    <property type="match status" value="1"/>
</dbReference>
<name>A0ABQ5WUE2_9PROT</name>
<feature type="transmembrane region" description="Helical" evidence="6">
    <location>
        <begin position="7"/>
        <end position="33"/>
    </location>
</feature>
<keyword evidence="5 6" id="KW-0472">Membrane</keyword>
<dbReference type="PROSITE" id="PS50850">
    <property type="entry name" value="MFS"/>
    <property type="match status" value="1"/>
</dbReference>
<feature type="transmembrane region" description="Helical" evidence="6">
    <location>
        <begin position="302"/>
        <end position="322"/>
    </location>
</feature>
<sequence length="432" mass="45779">MSGRYRIVIVLMLFSVGMINYMDRAAIGILAPLMKADLHFTDSQLGIVFSAFFAGYAVFSFLGGYLSDRVGPKKTFLIAACAWSVFCAATGMVGSIAALIGVRVLFGASEGPMNSTTNRMITNWFPRRETARALGFALSGQNFGSALAAPLSVLIASLLGWRLSFVVLGSLGLIWSAVWAFGVQDTPAESRFVSEGEKKHIASDRKPVTTMLSEQVGPLRQYLLAPTTLAMAAGLFAHLYILYIFISWLPSYLVSVLHVSTKGLAGAAMVPWIGGFIGYAGGGFVSDFVFKKSTNRLAARKLTTIVPLLSAVGALIAVLFVTNLTISVLILGFALMMLSAGMQSLWAMIHELVPAARMGSVGGFIHLLANLSGVISPALTGFAVQYTGGYTLAFTIASVTGVVGAVLMATVIRSRAPQETPVNQSSAVPNGY</sequence>
<comment type="subcellular location">
    <subcellularLocation>
        <location evidence="1">Cell membrane</location>
        <topology evidence="1">Multi-pass membrane protein</topology>
    </subcellularLocation>
</comment>
<dbReference type="SUPFAM" id="SSF103473">
    <property type="entry name" value="MFS general substrate transporter"/>
    <property type="match status" value="1"/>
</dbReference>
<dbReference type="InterPro" id="IPR050382">
    <property type="entry name" value="MFS_Na/Anion_cotransporter"/>
</dbReference>
<evidence type="ECO:0000256" key="2">
    <source>
        <dbReference type="ARBA" id="ARBA00022475"/>
    </source>
</evidence>
<feature type="transmembrane region" description="Helical" evidence="6">
    <location>
        <begin position="159"/>
        <end position="181"/>
    </location>
</feature>
<feature type="transmembrane region" description="Helical" evidence="6">
    <location>
        <begin position="229"/>
        <end position="249"/>
    </location>
</feature>
<evidence type="ECO:0000256" key="1">
    <source>
        <dbReference type="ARBA" id="ARBA00004651"/>
    </source>
</evidence>
<dbReference type="CDD" id="cd17319">
    <property type="entry name" value="MFS_ExuT_GudP_like"/>
    <property type="match status" value="1"/>
</dbReference>
<dbReference type="PIRSF" id="PIRSF002808">
    <property type="entry name" value="Hexose_phosphate_transp"/>
    <property type="match status" value="1"/>
</dbReference>
<feature type="domain" description="Major facilitator superfamily (MFS) profile" evidence="7">
    <location>
        <begin position="9"/>
        <end position="416"/>
    </location>
</feature>
<accession>A0ABQ5WUE2</accession>
<dbReference type="RefSeq" id="WP_099287573.1">
    <property type="nucleotide sequence ID" value="NZ_BEWP01000021.1"/>
</dbReference>
<reference evidence="9" key="1">
    <citation type="journal article" date="2019" name="Int. J. Syst. Evol. Microbiol.">
        <title>The Global Catalogue of Microorganisms (GCM) 10K type strain sequencing project: providing services to taxonomists for standard genome sequencing and annotation.</title>
        <authorList>
            <consortium name="The Broad Institute Genomics Platform"/>
            <consortium name="The Broad Institute Genome Sequencing Center for Infectious Disease"/>
            <person name="Wu L."/>
            <person name="Ma J."/>
        </authorList>
    </citation>
    <scope>NUCLEOTIDE SEQUENCE [LARGE SCALE GENOMIC DNA]</scope>
    <source>
        <strain evidence="9">NBRC 3266</strain>
    </source>
</reference>
<feature type="transmembrane region" description="Helical" evidence="6">
    <location>
        <begin position="390"/>
        <end position="412"/>
    </location>
</feature>
<gene>
    <name evidence="8" type="ORF">GCM10007870_22010</name>
</gene>
<dbReference type="InterPro" id="IPR011701">
    <property type="entry name" value="MFS"/>
</dbReference>
<keyword evidence="3 6" id="KW-0812">Transmembrane</keyword>
<dbReference type="EMBL" id="BSNV01000018">
    <property type="protein sequence ID" value="GLQ66617.1"/>
    <property type="molecule type" value="Genomic_DNA"/>
</dbReference>